<feature type="signal peptide" evidence="1">
    <location>
        <begin position="1"/>
        <end position="22"/>
    </location>
</feature>
<organism evidence="2">
    <name type="scientific">Heterostylites major</name>
    <dbReference type="NCBI Taxonomy" id="503058"/>
    <lineage>
        <taxon>Eukaryota</taxon>
        <taxon>Metazoa</taxon>
        <taxon>Ecdysozoa</taxon>
        <taxon>Arthropoda</taxon>
        <taxon>Crustacea</taxon>
        <taxon>Multicrustacea</taxon>
        <taxon>Hexanauplia</taxon>
        <taxon>Copepoda</taxon>
        <taxon>Calanoida</taxon>
        <taxon>Heterorhabdidae</taxon>
        <taxon>Heterostylites</taxon>
    </lineage>
</organism>
<name>H3JS18_9MAXI</name>
<feature type="chain" id="PRO_5003587703" evidence="1">
    <location>
        <begin position="23"/>
        <end position="203"/>
    </location>
</feature>
<accession>H3JS18</accession>
<gene>
    <name evidence="2" type="primary">HmLuc1</name>
</gene>
<keyword evidence="1" id="KW-0732">Signal</keyword>
<evidence type="ECO:0000256" key="1">
    <source>
        <dbReference type="SAM" id="SignalP"/>
    </source>
</evidence>
<dbReference type="EMBL" id="AB519715">
    <property type="protein sequence ID" value="BAL63041.1"/>
    <property type="molecule type" value="mRNA"/>
</dbReference>
<protein>
    <submittedName>
        <fullName evidence="2">Secreted luciferase</fullName>
    </submittedName>
</protein>
<reference evidence="2" key="1">
    <citation type="journal article" date="2012" name="Mol. Biol. Evol.">
        <title>Evolution of bioluminescence in marine planktonic copepods.</title>
        <authorList>
            <person name="Takenaka Y."/>
            <person name="Yamaguchi A."/>
            <person name="Tsuruoka N."/>
            <person name="Torimura M."/>
            <person name="Gojobori T."/>
            <person name="Shigeri Y."/>
        </authorList>
    </citation>
    <scope>NUCLEOTIDE SEQUENCE</scope>
    <source>
        <tissue evidence="2">Whole body</tissue>
    </source>
</reference>
<proteinExistence type="evidence at transcript level"/>
<dbReference type="AlphaFoldDB" id="H3JS18"/>
<evidence type="ECO:0000313" key="2">
    <source>
        <dbReference type="EMBL" id="BAL63041.1"/>
    </source>
</evidence>
<sequence>MVRLPILVVISLASLYIIQAWAATDEEELDLFDRVKNYWAIGVANDYDGAVSLDRKAKLPKKLSKAVMMEMEANAKEAGCQKSCLICMSKVKCTKKMKKWLPGRCHAFVPATDVIPLEPASDIPGYANMTAMQQFNGQVNECPCSTRCLKGLANIKCSKQLFDAMPGRCKSFRDQILKEVHKIKGLNDITSAKEAQKQLDKGK</sequence>